<dbReference type="Proteomes" id="UP000717585">
    <property type="component" value="Unassembled WGS sequence"/>
</dbReference>
<evidence type="ECO:0000256" key="1">
    <source>
        <dbReference type="SAM" id="MobiDB-lite"/>
    </source>
</evidence>
<dbReference type="EMBL" id="JAHDYR010000005">
    <property type="protein sequence ID" value="KAG9396709.1"/>
    <property type="molecule type" value="Genomic_DNA"/>
</dbReference>
<protein>
    <submittedName>
        <fullName evidence="2">Uncharacterized protein</fullName>
    </submittedName>
</protein>
<accession>A0A8J6B8Z8</accession>
<sequence length="395" mass="43775">MSAPVSPWAKSQVTWASTKRKNTIPTTPDPLGTKRKAEEERKRRLDIVDLKEAERTQDLRDRRHETLRNLRQKSAARRQLEEQIGTPYRTNQIVDGQRTMFSKGRRLQRLRTPPHNEFPSFEVPATAPQLLAAGHTAPGDVTAGSFASQARTMLMTSGGLAGPRPGNTTPPRMTTAQVEVKDWRYYSVTGVPAWDRKEYLPRMTRRMLSQAEGKGEAFAQRAIRTADAEAATIADEHRRWQRDRRNDIRAHLARRRLDRIELAATATQPVSGHDLKAIESIITSFSPGQGEAPPPDAMAVSLPAIRTGRKPWDSGARTGGSARKVVAALHSETGNKLKKEDEFATQNAFLTTTMLPRTPVYPPSSITTTVDAMSLDAGVTLDAISRFEWALGGKG</sequence>
<gene>
    <name evidence="2" type="ORF">J8273_1727</name>
</gene>
<reference evidence="2" key="1">
    <citation type="submission" date="2021-05" db="EMBL/GenBank/DDBJ databases">
        <title>A free-living protist that lacks canonical eukaryotic 1 DNA replication and segregation systems.</title>
        <authorList>
            <person name="Salas-Leiva D.E."/>
            <person name="Tromer E.C."/>
            <person name="Curtis B.A."/>
            <person name="Jerlstrom-Hultqvist J."/>
            <person name="Kolisko M."/>
            <person name="Yi Z."/>
            <person name="Salas-Leiva J.S."/>
            <person name="Gallot-Lavallee L."/>
            <person name="Kops G.J.P.L."/>
            <person name="Archibald J.M."/>
            <person name="Simpson A.G.B."/>
            <person name="Roger A.J."/>
        </authorList>
    </citation>
    <scope>NUCLEOTIDE SEQUENCE</scope>
    <source>
        <strain evidence="2">BICM</strain>
    </source>
</reference>
<proteinExistence type="predicted"/>
<organism evidence="2 3">
    <name type="scientific">Carpediemonas membranifera</name>
    <dbReference type="NCBI Taxonomy" id="201153"/>
    <lineage>
        <taxon>Eukaryota</taxon>
        <taxon>Metamonada</taxon>
        <taxon>Carpediemonas-like organisms</taxon>
        <taxon>Carpediemonas</taxon>
    </lineage>
</organism>
<dbReference type="AlphaFoldDB" id="A0A8J6B8Z8"/>
<feature type="region of interest" description="Disordered" evidence="1">
    <location>
        <begin position="1"/>
        <end position="41"/>
    </location>
</feature>
<comment type="caution">
    <text evidence="2">The sequence shown here is derived from an EMBL/GenBank/DDBJ whole genome shotgun (WGS) entry which is preliminary data.</text>
</comment>
<evidence type="ECO:0000313" key="3">
    <source>
        <dbReference type="Proteomes" id="UP000717585"/>
    </source>
</evidence>
<keyword evidence="3" id="KW-1185">Reference proteome</keyword>
<evidence type="ECO:0000313" key="2">
    <source>
        <dbReference type="EMBL" id="KAG9396709.1"/>
    </source>
</evidence>
<name>A0A8J6B8Z8_9EUKA</name>